<name>A0A0U2VGD9_9GAMM</name>
<dbReference type="Pfam" id="PF05494">
    <property type="entry name" value="MlaC"/>
    <property type="match status" value="1"/>
</dbReference>
<reference evidence="2 3" key="1">
    <citation type="submission" date="2015-03" db="EMBL/GenBank/DDBJ databases">
        <authorList>
            <person name="Murphy D."/>
        </authorList>
    </citation>
    <scope>NUCLEOTIDE SEQUENCE [LARGE SCALE GENOMIC DNA]</scope>
    <source>
        <strain evidence="2 3">KMM 520</strain>
    </source>
</reference>
<feature type="chain" id="PRO_5006832988" evidence="1">
    <location>
        <begin position="21"/>
        <end position="197"/>
    </location>
</feature>
<dbReference type="Proteomes" id="UP000065261">
    <property type="component" value="Chromosome I"/>
</dbReference>
<dbReference type="OrthoDB" id="9787053at2"/>
<evidence type="ECO:0000313" key="3">
    <source>
        <dbReference type="Proteomes" id="UP000065261"/>
    </source>
</evidence>
<organism evidence="2">
    <name type="scientific">Pseudoalteromonas translucida KMM 520</name>
    <dbReference type="NCBI Taxonomy" id="1315283"/>
    <lineage>
        <taxon>Bacteria</taxon>
        <taxon>Pseudomonadati</taxon>
        <taxon>Pseudomonadota</taxon>
        <taxon>Gammaproteobacteria</taxon>
        <taxon>Alteromonadales</taxon>
        <taxon>Pseudoalteromonadaceae</taxon>
        <taxon>Pseudoalteromonas</taxon>
    </lineage>
</organism>
<protein>
    <submittedName>
        <fullName evidence="2">Phospholipid transport system substrate-binding protein</fullName>
    </submittedName>
</protein>
<dbReference type="PANTHER" id="PTHR36573:SF1">
    <property type="entry name" value="INTERMEMBRANE PHOSPHOLIPID TRANSPORT SYSTEM BINDING PROTEIN MLAC"/>
    <property type="match status" value="1"/>
</dbReference>
<dbReference type="PANTHER" id="PTHR36573">
    <property type="entry name" value="INTERMEMBRANE PHOSPHOLIPID TRANSPORT SYSTEM BINDING PROTEIN MLAC"/>
    <property type="match status" value="1"/>
</dbReference>
<dbReference type="EMBL" id="CP011034">
    <property type="protein sequence ID" value="ALS32549.1"/>
    <property type="molecule type" value="Genomic_DNA"/>
</dbReference>
<dbReference type="InterPro" id="IPR042245">
    <property type="entry name" value="Tgt2/MlaC_sf"/>
</dbReference>
<dbReference type="InterPro" id="IPR008869">
    <property type="entry name" value="MlaC/ttg2D"/>
</dbReference>
<keyword evidence="1" id="KW-0732">Signal</keyword>
<sequence length="197" mass="21997">MKFLKLFLVVAVFFSGSLFAQTQQSPQQLLKSVADTLFADIAQVNAKGDASKEDMFNIVEQRLMPHIDIKFVAFKLLGKHIKGIEREQAVNFIGAVDHYLTGTYAGALMKYTGQKVVFEQDNALSDSQYATVKTQIIEANAPTINLHFKLRLGKDEQWKVYDIVAEGISLLSAKQKEIIQRISDVGIESVISELKSN</sequence>
<dbReference type="PIRSF" id="PIRSF004649">
    <property type="entry name" value="MlaC"/>
    <property type="match status" value="1"/>
</dbReference>
<dbReference type="Gene3D" id="3.10.450.710">
    <property type="entry name" value="Tgt2/MlaC"/>
    <property type="match status" value="1"/>
</dbReference>
<dbReference type="AlphaFoldDB" id="A0A0U2VGD9"/>
<dbReference type="KEGG" id="ptn:PTRA_a1319"/>
<evidence type="ECO:0000256" key="1">
    <source>
        <dbReference type="SAM" id="SignalP"/>
    </source>
</evidence>
<feature type="signal peptide" evidence="1">
    <location>
        <begin position="1"/>
        <end position="20"/>
    </location>
</feature>
<dbReference type="RefSeq" id="WP_058373015.1">
    <property type="nucleotide sequence ID" value="NZ_CP011034.1"/>
</dbReference>
<evidence type="ECO:0000313" key="2">
    <source>
        <dbReference type="EMBL" id="ALS32549.1"/>
    </source>
</evidence>
<accession>A0A0U2VGD9</accession>
<dbReference type="PATRIC" id="fig|1315283.4.peg.1143"/>
<proteinExistence type="predicted"/>
<gene>
    <name evidence="2" type="primary">mlaC</name>
    <name evidence="2" type="ORF">PTRA_a1319</name>
</gene>